<proteinExistence type="predicted"/>
<dbReference type="InterPro" id="IPR027417">
    <property type="entry name" value="P-loop_NTPase"/>
</dbReference>
<name>A0A8T2MD45_ASTMX</name>
<evidence type="ECO:0000313" key="4">
    <source>
        <dbReference type="Proteomes" id="UP000752171"/>
    </source>
</evidence>
<dbReference type="GO" id="GO:0003924">
    <property type="term" value="F:GTPase activity"/>
    <property type="evidence" value="ECO:0007669"/>
    <property type="project" value="TreeGrafter"/>
</dbReference>
<feature type="region of interest" description="Disordered" evidence="1">
    <location>
        <begin position="1"/>
        <end position="55"/>
    </location>
</feature>
<evidence type="ECO:0000256" key="1">
    <source>
        <dbReference type="SAM" id="MobiDB-lite"/>
    </source>
</evidence>
<dbReference type="PANTHER" id="PTHR47308:SF1">
    <property type="entry name" value="NUCLEAR GTPASE SLIP-GC"/>
    <property type="match status" value="1"/>
</dbReference>
<sequence>MNNKGVKRKLRDDNVSTSHWALQKQKRPTTAGVKRKFRDDNASTSHWALQKQKRPTTAEMKIRRAKDIMTKVQSDLSQYEHRYKGSSRPNKKLTEYIRDHISKLNSGTTKKTTVGVFGKTGAGKSSLINSILGENLLPSATLCACTSVIIQIEANTTDSNYTAEIEFISKEEWEDELLILHSILSDDGEERHSDMSTTANEKITALYGEEGLSMTLENLKKDVHFGSVPEFLKTKTKKLTCENASDFSDEIQCYIQHNDLNAERSYWPIVNSVTIKVPNCEDFLEHIILVDLPGTGDYNKSRDQMWRSKLRDCSIVWIVSEINRAASDKDAWEILSSSISDMAQGGECRSLCFICTKTDDISPQNYMGRSSQLRDEDIHITPEDPEYSKKKTIACILHRNKKAKDRVKKNFNQQHALKKQFSCGDDFLTVFTVSSRQFTIEDPILKPEETEIPMLREHLRKYNKNHRQKMAMHYILGADGILSLIQGSKECDAEMIAESSQLYVGLEKNLHDSHEHLHECCEKIYSSLEELLTKGERDSVEKCLEAAKEVIAPIKDSRGFHRTLTALCKNDGFLRSRTGQTDLNSSMAKHMFQHIDEAFNEFFPVQDNVTEKSLQANIDKFTLIPEELIVKYKNSAVLTHLLKFLKTEEIKVKTMLKQEIIERKKRMYTASSDFIKNTMKPCYQGAAAIGGVGSMKKKQDMLLNYIESSKSTMFQKAKREVLELTENAMRFILEKMKKELILSMGHALLIGDTLPYMDVSKEIEELKNLSTKVGE</sequence>
<dbReference type="EMBL" id="JAICCE010000001">
    <property type="protein sequence ID" value="KAG9281989.1"/>
    <property type="molecule type" value="Genomic_DNA"/>
</dbReference>
<dbReference type="Pfam" id="PF00350">
    <property type="entry name" value="Dynamin_N"/>
    <property type="match status" value="1"/>
</dbReference>
<dbReference type="Proteomes" id="UP000752171">
    <property type="component" value="Unassembled WGS sequence"/>
</dbReference>
<organism evidence="3 4">
    <name type="scientific">Astyanax mexicanus</name>
    <name type="common">Blind cave fish</name>
    <name type="synonym">Astyanax fasciatus mexicanus</name>
    <dbReference type="NCBI Taxonomy" id="7994"/>
    <lineage>
        <taxon>Eukaryota</taxon>
        <taxon>Metazoa</taxon>
        <taxon>Chordata</taxon>
        <taxon>Craniata</taxon>
        <taxon>Vertebrata</taxon>
        <taxon>Euteleostomi</taxon>
        <taxon>Actinopterygii</taxon>
        <taxon>Neopterygii</taxon>
        <taxon>Teleostei</taxon>
        <taxon>Ostariophysi</taxon>
        <taxon>Characiformes</taxon>
        <taxon>Characoidei</taxon>
        <taxon>Acestrorhamphidae</taxon>
        <taxon>Acestrorhamphinae</taxon>
        <taxon>Astyanax</taxon>
    </lineage>
</organism>
<reference evidence="3 4" key="1">
    <citation type="submission" date="2021-07" db="EMBL/GenBank/DDBJ databases">
        <authorList>
            <person name="Imarazene B."/>
            <person name="Zahm M."/>
            <person name="Klopp C."/>
            <person name="Cabau C."/>
            <person name="Beille S."/>
            <person name="Jouanno E."/>
            <person name="Castinel A."/>
            <person name="Lluch J."/>
            <person name="Gil L."/>
            <person name="Kuchtly C."/>
            <person name="Lopez Roques C."/>
            <person name="Donnadieu C."/>
            <person name="Parrinello H."/>
            <person name="Journot L."/>
            <person name="Du K."/>
            <person name="Schartl M."/>
            <person name="Retaux S."/>
            <person name="Guiguen Y."/>
        </authorList>
    </citation>
    <scope>NUCLEOTIDE SEQUENCE [LARGE SCALE GENOMIC DNA]</scope>
    <source>
        <strain evidence="3">Pach_M1</strain>
        <tissue evidence="3">Testis</tissue>
    </source>
</reference>
<dbReference type="PANTHER" id="PTHR47308">
    <property type="entry name" value="NUCLEAR GTPASE SLIP-GC"/>
    <property type="match status" value="1"/>
</dbReference>
<comment type="caution">
    <text evidence="3">The sequence shown here is derived from an EMBL/GenBank/DDBJ whole genome shotgun (WGS) entry which is preliminary data.</text>
</comment>
<accession>A0A8T2MD45</accession>
<evidence type="ECO:0000259" key="2">
    <source>
        <dbReference type="Pfam" id="PF00350"/>
    </source>
</evidence>
<dbReference type="Gene3D" id="3.40.50.300">
    <property type="entry name" value="P-loop containing nucleotide triphosphate hydrolases"/>
    <property type="match status" value="1"/>
</dbReference>
<feature type="domain" description="Dynamin N-terminal" evidence="2">
    <location>
        <begin position="114"/>
        <end position="334"/>
    </location>
</feature>
<dbReference type="InterPro" id="IPR045063">
    <property type="entry name" value="Dynamin_N"/>
</dbReference>
<dbReference type="InterPro" id="IPR053082">
    <property type="entry name" value="Nuclear_GTPase_SLIP-GC"/>
</dbReference>
<dbReference type="SUPFAM" id="SSF52540">
    <property type="entry name" value="P-loop containing nucleoside triphosphate hydrolases"/>
    <property type="match status" value="1"/>
</dbReference>
<protein>
    <submittedName>
        <fullName evidence="3">Nuclear GTPase SLIP-GC-like</fullName>
    </submittedName>
</protein>
<evidence type="ECO:0000313" key="3">
    <source>
        <dbReference type="EMBL" id="KAG9281989.1"/>
    </source>
</evidence>
<gene>
    <name evidence="3" type="primary">NUGGC</name>
    <name evidence="3" type="ORF">AMEX_G575</name>
</gene>
<dbReference type="AlphaFoldDB" id="A0A8T2MD45"/>